<dbReference type="Gene3D" id="3.40.630.30">
    <property type="match status" value="1"/>
</dbReference>
<feature type="region of interest" description="Disordered" evidence="3">
    <location>
        <begin position="1"/>
        <end position="20"/>
    </location>
</feature>
<evidence type="ECO:0000259" key="4">
    <source>
        <dbReference type="PROSITE" id="PS51186"/>
    </source>
</evidence>
<dbReference type="InterPro" id="IPR000182">
    <property type="entry name" value="GNAT_dom"/>
</dbReference>
<proteinExistence type="predicted"/>
<feature type="non-terminal residue" evidence="5">
    <location>
        <position position="1"/>
    </location>
</feature>
<sequence length="164" mass="18228">LHHLDLTQPLPTPTTPPTYTLRHLTGPDDAPARATIHRTAFTQPGHPPSRVTTDSYRTVMNTDPYNPHLDWIACTPDGTPAAISLIWYDPHHHDALIEPTGTHPAHRRRGLATATTLAALHTARDLGARTARVTTRDNDPAPRALYQTLGFRPHTRTTTYHRPT</sequence>
<organism evidence="5 6">
    <name type="scientific">Nonomuraea insulae</name>
    <dbReference type="NCBI Taxonomy" id="1616787"/>
    <lineage>
        <taxon>Bacteria</taxon>
        <taxon>Bacillati</taxon>
        <taxon>Actinomycetota</taxon>
        <taxon>Actinomycetes</taxon>
        <taxon>Streptosporangiales</taxon>
        <taxon>Streptosporangiaceae</taxon>
        <taxon>Nonomuraea</taxon>
    </lineage>
</organism>
<feature type="domain" description="N-acetyltransferase" evidence="4">
    <location>
        <begin position="19"/>
        <end position="164"/>
    </location>
</feature>
<dbReference type="GO" id="GO:0016746">
    <property type="term" value="F:acyltransferase activity"/>
    <property type="evidence" value="ECO:0007669"/>
    <property type="project" value="UniProtKB-KW"/>
</dbReference>
<dbReference type="PANTHER" id="PTHR43877">
    <property type="entry name" value="AMINOALKYLPHOSPHONATE N-ACETYLTRANSFERASE-RELATED-RELATED"/>
    <property type="match status" value="1"/>
</dbReference>
<dbReference type="CDD" id="cd04301">
    <property type="entry name" value="NAT_SF"/>
    <property type="match status" value="1"/>
</dbReference>
<name>A0ABW1DC19_9ACTN</name>
<dbReference type="InterPro" id="IPR050832">
    <property type="entry name" value="Bact_Acetyltransf"/>
</dbReference>
<evidence type="ECO:0000256" key="1">
    <source>
        <dbReference type="ARBA" id="ARBA00022679"/>
    </source>
</evidence>
<dbReference type="EC" id="2.3.1.-" evidence="5"/>
<keyword evidence="2 5" id="KW-0012">Acyltransferase</keyword>
<dbReference type="Proteomes" id="UP001596058">
    <property type="component" value="Unassembled WGS sequence"/>
</dbReference>
<keyword evidence="1 5" id="KW-0808">Transferase</keyword>
<dbReference type="EMBL" id="JBHSPA010000125">
    <property type="protein sequence ID" value="MFC5835352.1"/>
    <property type="molecule type" value="Genomic_DNA"/>
</dbReference>
<evidence type="ECO:0000313" key="5">
    <source>
        <dbReference type="EMBL" id="MFC5835352.1"/>
    </source>
</evidence>
<dbReference type="Pfam" id="PF00583">
    <property type="entry name" value="Acetyltransf_1"/>
    <property type="match status" value="1"/>
</dbReference>
<reference evidence="6" key="1">
    <citation type="journal article" date="2019" name="Int. J. Syst. Evol. Microbiol.">
        <title>The Global Catalogue of Microorganisms (GCM) 10K type strain sequencing project: providing services to taxonomists for standard genome sequencing and annotation.</title>
        <authorList>
            <consortium name="The Broad Institute Genomics Platform"/>
            <consortium name="The Broad Institute Genome Sequencing Center for Infectious Disease"/>
            <person name="Wu L."/>
            <person name="Ma J."/>
        </authorList>
    </citation>
    <scope>NUCLEOTIDE SEQUENCE [LARGE SCALE GENOMIC DNA]</scope>
    <source>
        <strain evidence="6">CCUG 53903</strain>
    </source>
</reference>
<dbReference type="InterPro" id="IPR016181">
    <property type="entry name" value="Acyl_CoA_acyltransferase"/>
</dbReference>
<evidence type="ECO:0000313" key="6">
    <source>
        <dbReference type="Proteomes" id="UP001596058"/>
    </source>
</evidence>
<keyword evidence="6" id="KW-1185">Reference proteome</keyword>
<gene>
    <name evidence="5" type="ORF">ACFPZ3_67020</name>
</gene>
<dbReference type="SUPFAM" id="SSF55729">
    <property type="entry name" value="Acyl-CoA N-acyltransferases (Nat)"/>
    <property type="match status" value="1"/>
</dbReference>
<dbReference type="RefSeq" id="WP_379524771.1">
    <property type="nucleotide sequence ID" value="NZ_JBHSPA010000125.1"/>
</dbReference>
<protein>
    <submittedName>
        <fullName evidence="5">GNAT family N-acetyltransferase</fullName>
        <ecNumber evidence="5">2.3.1.-</ecNumber>
    </submittedName>
</protein>
<dbReference type="PROSITE" id="PS51186">
    <property type="entry name" value="GNAT"/>
    <property type="match status" value="1"/>
</dbReference>
<comment type="caution">
    <text evidence="5">The sequence shown here is derived from an EMBL/GenBank/DDBJ whole genome shotgun (WGS) entry which is preliminary data.</text>
</comment>
<accession>A0ABW1DC19</accession>
<evidence type="ECO:0000256" key="2">
    <source>
        <dbReference type="ARBA" id="ARBA00023315"/>
    </source>
</evidence>
<evidence type="ECO:0000256" key="3">
    <source>
        <dbReference type="SAM" id="MobiDB-lite"/>
    </source>
</evidence>